<organism evidence="2">
    <name type="scientific">freshwater metagenome</name>
    <dbReference type="NCBI Taxonomy" id="449393"/>
    <lineage>
        <taxon>unclassified sequences</taxon>
        <taxon>metagenomes</taxon>
        <taxon>ecological metagenomes</taxon>
    </lineage>
</organism>
<sequence>MPRLESMAKIENYSRPPRPGSSAQDKYSALDLEWRRIGLGVIASKALVEAKLYKVSDLRKISLEELTAIQGIGKSSIARLKLIMEAKKISFR</sequence>
<gene>
    <name evidence="2" type="ORF">UFOPK2032_01089</name>
</gene>
<reference evidence="2" key="1">
    <citation type="submission" date="2020-05" db="EMBL/GenBank/DDBJ databases">
        <authorList>
            <person name="Chiriac C."/>
            <person name="Salcher M."/>
            <person name="Ghai R."/>
            <person name="Kavagutti S V."/>
        </authorList>
    </citation>
    <scope>NUCLEOTIDE SEQUENCE</scope>
</reference>
<dbReference type="Gene3D" id="1.10.150.20">
    <property type="entry name" value="5' to 3' exonuclease, C-terminal subdomain"/>
    <property type="match status" value="1"/>
</dbReference>
<evidence type="ECO:0000256" key="1">
    <source>
        <dbReference type="SAM" id="MobiDB-lite"/>
    </source>
</evidence>
<dbReference type="AlphaFoldDB" id="A0A6J6JPG3"/>
<dbReference type="SUPFAM" id="SSF47789">
    <property type="entry name" value="C-terminal domain of RNA polymerase alpha subunit"/>
    <property type="match status" value="1"/>
</dbReference>
<evidence type="ECO:0000313" key="2">
    <source>
        <dbReference type="EMBL" id="CAB4638305.1"/>
    </source>
</evidence>
<feature type="region of interest" description="Disordered" evidence="1">
    <location>
        <begin position="1"/>
        <end position="24"/>
    </location>
</feature>
<protein>
    <submittedName>
        <fullName evidence="2">Unannotated protein</fullName>
    </submittedName>
</protein>
<name>A0A6J6JPG3_9ZZZZ</name>
<accession>A0A6J6JPG3</accession>
<dbReference type="EMBL" id="CAEZVM010000060">
    <property type="protein sequence ID" value="CAB4638305.1"/>
    <property type="molecule type" value="Genomic_DNA"/>
</dbReference>
<proteinExistence type="predicted"/>